<dbReference type="Proteomes" id="UP000306602">
    <property type="component" value="Unassembled WGS sequence"/>
</dbReference>
<dbReference type="Gene3D" id="3.40.50.300">
    <property type="entry name" value="P-loop containing nucleotide triphosphate hydrolases"/>
    <property type="match status" value="1"/>
</dbReference>
<dbReference type="OrthoDB" id="531205at2"/>
<gene>
    <name evidence="1" type="ORF">E4Z66_12200</name>
</gene>
<dbReference type="EMBL" id="SRKY01000003">
    <property type="protein sequence ID" value="THH35837.1"/>
    <property type="molecule type" value="Genomic_DNA"/>
</dbReference>
<proteinExistence type="predicted"/>
<sequence>MSGTRPVLHVLCGKIASGKSTLTADLTRGPGIVSVSEDAWLATLFGDRMTSLSDYAECAGRVRDVAGPLVVDMLRAGVSVVLDFAANRPEERAWSRGLAEQADARALLHFLDVPDAVCLDRLRARNARGAHPFAPTEAQFHQFSAYFVAPGDDEGFEILHRPYR</sequence>
<keyword evidence="1" id="KW-0067">ATP-binding</keyword>
<comment type="caution">
    <text evidence="1">The sequence shown here is derived from an EMBL/GenBank/DDBJ whole genome shotgun (WGS) entry which is preliminary data.</text>
</comment>
<dbReference type="RefSeq" id="WP_136463307.1">
    <property type="nucleotide sequence ID" value="NZ_SRKY01000003.1"/>
</dbReference>
<organism evidence="1 2">
    <name type="scientific">Aliishimia ponticola</name>
    <dbReference type="NCBI Taxonomy" id="2499833"/>
    <lineage>
        <taxon>Bacteria</taxon>
        <taxon>Pseudomonadati</taxon>
        <taxon>Pseudomonadota</taxon>
        <taxon>Alphaproteobacteria</taxon>
        <taxon>Rhodobacterales</taxon>
        <taxon>Paracoccaceae</taxon>
        <taxon>Aliishimia</taxon>
    </lineage>
</organism>
<accession>A0A4S4NBJ7</accession>
<dbReference type="GO" id="GO:0005524">
    <property type="term" value="F:ATP binding"/>
    <property type="evidence" value="ECO:0007669"/>
    <property type="project" value="UniProtKB-KW"/>
</dbReference>
<keyword evidence="1" id="KW-0547">Nucleotide-binding</keyword>
<dbReference type="InterPro" id="IPR027417">
    <property type="entry name" value="P-loop_NTPase"/>
</dbReference>
<keyword evidence="2" id="KW-1185">Reference proteome</keyword>
<name>A0A4S4NBJ7_9RHOB</name>
<dbReference type="SUPFAM" id="SSF52540">
    <property type="entry name" value="P-loop containing nucleoside triphosphate hydrolases"/>
    <property type="match status" value="1"/>
</dbReference>
<evidence type="ECO:0000313" key="1">
    <source>
        <dbReference type="EMBL" id="THH35837.1"/>
    </source>
</evidence>
<protein>
    <submittedName>
        <fullName evidence="1">ATP-binding protein</fullName>
    </submittedName>
</protein>
<evidence type="ECO:0000313" key="2">
    <source>
        <dbReference type="Proteomes" id="UP000306602"/>
    </source>
</evidence>
<dbReference type="Pfam" id="PF13671">
    <property type="entry name" value="AAA_33"/>
    <property type="match status" value="1"/>
</dbReference>
<reference evidence="1 2" key="1">
    <citation type="submission" date="2019-04" db="EMBL/GenBank/DDBJ databases">
        <title>Shimia ponticola sp. nov., isolated from seawater.</title>
        <authorList>
            <person name="Kim Y.-O."/>
            <person name="Yoon J.-H."/>
        </authorList>
    </citation>
    <scope>NUCLEOTIDE SEQUENCE [LARGE SCALE GENOMIC DNA]</scope>
    <source>
        <strain evidence="1 2">MYP11</strain>
    </source>
</reference>
<dbReference type="AlphaFoldDB" id="A0A4S4NBJ7"/>